<evidence type="ECO:0000313" key="12">
    <source>
        <dbReference type="EMBL" id="CAI5443235.1"/>
    </source>
</evidence>
<dbReference type="InterPro" id="IPR024079">
    <property type="entry name" value="MetalloPept_cat_dom_sf"/>
</dbReference>
<keyword evidence="3" id="KW-0645">Protease</keyword>
<feature type="domain" description="Peptidase M13 N-terminal" evidence="11">
    <location>
        <begin position="48"/>
        <end position="436"/>
    </location>
</feature>
<evidence type="ECO:0000313" key="13">
    <source>
        <dbReference type="Proteomes" id="UP001152747"/>
    </source>
</evidence>
<comment type="similarity">
    <text evidence="2">Belongs to the peptidase M13 family.</text>
</comment>
<evidence type="ECO:0000259" key="11">
    <source>
        <dbReference type="Pfam" id="PF05649"/>
    </source>
</evidence>
<feature type="coiled-coil region" evidence="8">
    <location>
        <begin position="69"/>
        <end position="96"/>
    </location>
</feature>
<keyword evidence="13" id="KW-1185">Reference proteome</keyword>
<evidence type="ECO:0000259" key="10">
    <source>
        <dbReference type="Pfam" id="PF01431"/>
    </source>
</evidence>
<feature type="domain" description="Peptidase M13 C-terminal" evidence="10">
    <location>
        <begin position="464"/>
        <end position="667"/>
    </location>
</feature>
<dbReference type="InterPro" id="IPR008753">
    <property type="entry name" value="Peptidase_M13_N"/>
</dbReference>
<sequence>MIFYHIFIFLLIPFALCQNKTCKTTCGTKPCNELVKKFKENRNTSVKPCDDFYEFACGNYDNKKKVPEYQRYQSTMQEMQNKIDEELIKLLESKKNGTGPTKAFDYVQKVYRSCLNEQHKKELDKMTLGKMIRTKFGDWNLLKKKNESQNEIDTWEILAGNLSNYDIHTIIKPFLWTKIDGSPANSLMIDTFQSSLEDKEEFTKRENSTALPIYRKFIMGTLEVLGIQDKKVVDDIINFETELVALSSNTNTNTTGNFTDDGIEITFAELKDRYPTIKFDLYFNQIMRDGLRGEFNDSLKIQVVNPDYLMGLEDLLNVTSVEIIKNYMMWRYVASMVKYMSKKWRDPMSEMYKELYGSDEGMSSTNVTCMLFVREKLWLPLAHEFLKTYFTEEDRKLVEEMREHLKVALQFEISDAEWLDLETTQLALEKLEKMKIHKMVFLEDLYRIKDNRELPWARYSVEVNAFYDLYTNTVILPAAISHFPLLVRDAPDATNYGSYGSAIGHEMTHGYDHQGKGFNEYGVPKKWWDNLTATKYANRTNCFVEQYGNETEVLSGKNVDGTLTLGENIADNGALRIAWMAYKEKLKTSQNRPNLKGMEDYTSDQLFFIAYANNFCQVNTKIGVEHYLKTNPHTPGGSRINIPLKNFEAFADTFGCPMDAPMRLNEDEICRIW</sequence>
<keyword evidence="7" id="KW-0482">Metalloprotease</keyword>
<dbReference type="Gene3D" id="3.40.390.10">
    <property type="entry name" value="Collagenase (Catalytic Domain)"/>
    <property type="match status" value="2"/>
</dbReference>
<protein>
    <recommendedName>
        <fullName evidence="14">Peptidase M13 C-terminal domain-containing protein</fullName>
    </recommendedName>
</protein>
<dbReference type="GO" id="GO:0016485">
    <property type="term" value="P:protein processing"/>
    <property type="evidence" value="ECO:0007669"/>
    <property type="project" value="TreeGrafter"/>
</dbReference>
<dbReference type="InterPro" id="IPR000718">
    <property type="entry name" value="Peptidase_M13"/>
</dbReference>
<dbReference type="Pfam" id="PF01431">
    <property type="entry name" value="Peptidase_M13"/>
    <property type="match status" value="1"/>
</dbReference>
<dbReference type="PRINTS" id="PR00786">
    <property type="entry name" value="NEPRILYSIN"/>
</dbReference>
<dbReference type="CDD" id="cd08662">
    <property type="entry name" value="M13"/>
    <property type="match status" value="1"/>
</dbReference>
<keyword evidence="8" id="KW-0175">Coiled coil</keyword>
<dbReference type="Pfam" id="PF05649">
    <property type="entry name" value="Peptidase_M13_N"/>
    <property type="match status" value="1"/>
</dbReference>
<evidence type="ECO:0000256" key="9">
    <source>
        <dbReference type="SAM" id="SignalP"/>
    </source>
</evidence>
<evidence type="ECO:0000256" key="4">
    <source>
        <dbReference type="ARBA" id="ARBA00022723"/>
    </source>
</evidence>
<evidence type="ECO:0008006" key="14">
    <source>
        <dbReference type="Google" id="ProtNLM"/>
    </source>
</evidence>
<dbReference type="SUPFAM" id="SSF55486">
    <property type="entry name" value="Metalloproteases ('zincins'), catalytic domain"/>
    <property type="match status" value="1"/>
</dbReference>
<keyword evidence="5" id="KW-0378">Hydrolase</keyword>
<proteinExistence type="inferred from homology"/>
<gene>
    <name evidence="12" type="ORF">CAMP_LOCUS5872</name>
</gene>
<evidence type="ECO:0000256" key="7">
    <source>
        <dbReference type="ARBA" id="ARBA00023049"/>
    </source>
</evidence>
<evidence type="ECO:0000256" key="5">
    <source>
        <dbReference type="ARBA" id="ARBA00022801"/>
    </source>
</evidence>
<feature type="chain" id="PRO_5040332962" description="Peptidase M13 C-terminal domain-containing protein" evidence="9">
    <location>
        <begin position="18"/>
        <end position="673"/>
    </location>
</feature>
<comment type="caution">
    <text evidence="12">The sequence shown here is derived from an EMBL/GenBank/DDBJ whole genome shotgun (WGS) entry which is preliminary data.</text>
</comment>
<keyword evidence="4" id="KW-0479">Metal-binding</keyword>
<feature type="signal peptide" evidence="9">
    <location>
        <begin position="1"/>
        <end position="17"/>
    </location>
</feature>
<keyword evidence="9" id="KW-0732">Signal</keyword>
<evidence type="ECO:0000256" key="1">
    <source>
        <dbReference type="ARBA" id="ARBA00001947"/>
    </source>
</evidence>
<dbReference type="PANTHER" id="PTHR11733">
    <property type="entry name" value="ZINC METALLOPROTEASE FAMILY M13 NEPRILYSIN-RELATED"/>
    <property type="match status" value="1"/>
</dbReference>
<dbReference type="GO" id="GO:0046872">
    <property type="term" value="F:metal ion binding"/>
    <property type="evidence" value="ECO:0007669"/>
    <property type="project" value="UniProtKB-KW"/>
</dbReference>
<dbReference type="InterPro" id="IPR018497">
    <property type="entry name" value="Peptidase_M13_C"/>
</dbReference>
<dbReference type="AlphaFoldDB" id="A0A9P1IEK6"/>
<dbReference type="Proteomes" id="UP001152747">
    <property type="component" value="Unassembled WGS sequence"/>
</dbReference>
<reference evidence="12" key="1">
    <citation type="submission" date="2022-11" db="EMBL/GenBank/DDBJ databases">
        <authorList>
            <person name="Kikuchi T."/>
        </authorList>
    </citation>
    <scope>NUCLEOTIDE SEQUENCE</scope>
    <source>
        <strain evidence="12">PS1010</strain>
    </source>
</reference>
<name>A0A9P1IEK6_9PELO</name>
<accession>A0A9P1IEK6</accession>
<evidence type="ECO:0000256" key="6">
    <source>
        <dbReference type="ARBA" id="ARBA00022833"/>
    </source>
</evidence>
<keyword evidence="6" id="KW-0862">Zinc</keyword>
<dbReference type="OrthoDB" id="6475849at2759"/>
<comment type="cofactor">
    <cofactor evidence="1">
        <name>Zn(2+)</name>
        <dbReference type="ChEBI" id="CHEBI:29105"/>
    </cofactor>
</comment>
<evidence type="ECO:0000256" key="2">
    <source>
        <dbReference type="ARBA" id="ARBA00007357"/>
    </source>
</evidence>
<dbReference type="EMBL" id="CANHGI010000002">
    <property type="protein sequence ID" value="CAI5443235.1"/>
    <property type="molecule type" value="Genomic_DNA"/>
</dbReference>
<evidence type="ECO:0000256" key="8">
    <source>
        <dbReference type="SAM" id="Coils"/>
    </source>
</evidence>
<dbReference type="GO" id="GO:0004222">
    <property type="term" value="F:metalloendopeptidase activity"/>
    <property type="evidence" value="ECO:0007669"/>
    <property type="project" value="InterPro"/>
</dbReference>
<dbReference type="GO" id="GO:0005886">
    <property type="term" value="C:plasma membrane"/>
    <property type="evidence" value="ECO:0007669"/>
    <property type="project" value="TreeGrafter"/>
</dbReference>
<dbReference type="PANTHER" id="PTHR11733:SF167">
    <property type="entry name" value="FI17812P1-RELATED"/>
    <property type="match status" value="1"/>
</dbReference>
<dbReference type="PROSITE" id="PS51885">
    <property type="entry name" value="NEPRILYSIN"/>
    <property type="match status" value="1"/>
</dbReference>
<organism evidence="12 13">
    <name type="scientific">Caenorhabditis angaria</name>
    <dbReference type="NCBI Taxonomy" id="860376"/>
    <lineage>
        <taxon>Eukaryota</taxon>
        <taxon>Metazoa</taxon>
        <taxon>Ecdysozoa</taxon>
        <taxon>Nematoda</taxon>
        <taxon>Chromadorea</taxon>
        <taxon>Rhabditida</taxon>
        <taxon>Rhabditina</taxon>
        <taxon>Rhabditomorpha</taxon>
        <taxon>Rhabditoidea</taxon>
        <taxon>Rhabditidae</taxon>
        <taxon>Peloderinae</taxon>
        <taxon>Caenorhabditis</taxon>
    </lineage>
</organism>
<evidence type="ECO:0000256" key="3">
    <source>
        <dbReference type="ARBA" id="ARBA00022670"/>
    </source>
</evidence>